<reference evidence="2 3" key="1">
    <citation type="submission" date="2019-10" db="EMBL/GenBank/DDBJ databases">
        <authorList>
            <person name="Palmer J.M."/>
        </authorList>
    </citation>
    <scope>NUCLEOTIDE SEQUENCE [LARGE SCALE GENOMIC DNA]</scope>
    <source>
        <strain evidence="2 3">TWF694</strain>
    </source>
</reference>
<evidence type="ECO:0000256" key="1">
    <source>
        <dbReference type="SAM" id="MobiDB-lite"/>
    </source>
</evidence>
<feature type="region of interest" description="Disordered" evidence="1">
    <location>
        <begin position="368"/>
        <end position="401"/>
    </location>
</feature>
<evidence type="ECO:0008006" key="4">
    <source>
        <dbReference type="Google" id="ProtNLM"/>
    </source>
</evidence>
<feature type="region of interest" description="Disordered" evidence="1">
    <location>
        <begin position="1"/>
        <end position="39"/>
    </location>
</feature>
<proteinExistence type="predicted"/>
<dbReference type="Proteomes" id="UP001365542">
    <property type="component" value="Unassembled WGS sequence"/>
</dbReference>
<name>A0AAV9WTV4_9PEZI</name>
<feature type="compositionally biased region" description="Polar residues" evidence="1">
    <location>
        <begin position="382"/>
        <end position="396"/>
    </location>
</feature>
<comment type="caution">
    <text evidence="2">The sequence shown here is derived from an EMBL/GenBank/DDBJ whole genome shotgun (WGS) entry which is preliminary data.</text>
</comment>
<gene>
    <name evidence="2" type="ORF">TWF694_004826</name>
</gene>
<keyword evidence="3" id="KW-1185">Reference proteome</keyword>
<feature type="compositionally biased region" description="Polar residues" evidence="1">
    <location>
        <begin position="1"/>
        <end position="14"/>
    </location>
</feature>
<feature type="compositionally biased region" description="Low complexity" evidence="1">
    <location>
        <begin position="298"/>
        <end position="319"/>
    </location>
</feature>
<evidence type="ECO:0000313" key="2">
    <source>
        <dbReference type="EMBL" id="KAK6526205.1"/>
    </source>
</evidence>
<evidence type="ECO:0000313" key="3">
    <source>
        <dbReference type="Proteomes" id="UP001365542"/>
    </source>
</evidence>
<accession>A0AAV9WTV4</accession>
<dbReference type="EMBL" id="JAVHJO010000016">
    <property type="protein sequence ID" value="KAK6526205.1"/>
    <property type="molecule type" value="Genomic_DNA"/>
</dbReference>
<organism evidence="2 3">
    <name type="scientific">Orbilia ellipsospora</name>
    <dbReference type="NCBI Taxonomy" id="2528407"/>
    <lineage>
        <taxon>Eukaryota</taxon>
        <taxon>Fungi</taxon>
        <taxon>Dikarya</taxon>
        <taxon>Ascomycota</taxon>
        <taxon>Pezizomycotina</taxon>
        <taxon>Orbiliomycetes</taxon>
        <taxon>Orbiliales</taxon>
        <taxon>Orbiliaceae</taxon>
        <taxon>Orbilia</taxon>
    </lineage>
</organism>
<protein>
    <recommendedName>
        <fullName evidence="4">Developmental regulatory protein wetA</fullName>
    </recommendedName>
</protein>
<sequence length="524" mass="56158">MLSIDTGRSSTMSYPFQHPQHPQRPSGMYPSGFASSRINKADGIKPHSIPNLPTISTSLYEDSNGLASAGAATRASTRAQLLAGLRTAPRTPTGVEYNSVPATFDGDGHCEPHFGMGFLASKVERSVGHDGARNAPMPPFSSLPMSITNSVQPLDHIHGLQFNSFGGLPTPPTSNQYIYTGEQEYESKVYADLLARNFSALQQQQQLNQQMRVSQQWQALQQAQQMQSPITQTTGTPPVSPAIYSPPASNFQIAQPLYSLYPQAGNQFNYLTQQNRNPQGILPGSIGSDQSSVAAITSRLSLSSSPSTIDSATRTSSPRSSPPPTTELNLSNHATPAAKKTPTPPPLNGPAFRRGHKKCISLSGCTNTNPALADGGPKTSVPRFSNTPSTPMNSTFGGRGDHPIRQPRGPPAFEEIVAKPNAKIEGSKNFSSRQRRRALSKLVNAGIERRGTKTPTGIPMMSVSENDVVACFAGSEAQSLPSQREDQANSLLNKVESSRLQKRAGLAAPQLAVFSAEKRRSAVF</sequence>
<dbReference type="AlphaFoldDB" id="A0AAV9WTV4"/>
<feature type="region of interest" description="Disordered" evidence="1">
    <location>
        <begin position="298"/>
        <end position="355"/>
    </location>
</feature>